<dbReference type="AlphaFoldDB" id="A0A9R0IY15"/>
<evidence type="ECO:0000256" key="3">
    <source>
        <dbReference type="ARBA" id="ARBA00022676"/>
    </source>
</evidence>
<evidence type="ECO:0000256" key="1">
    <source>
        <dbReference type="ARBA" id="ARBA00004167"/>
    </source>
</evidence>
<reference evidence="10" key="2">
    <citation type="submission" date="2025-08" db="UniProtKB">
        <authorList>
            <consortium name="RefSeq"/>
        </authorList>
    </citation>
    <scope>IDENTIFICATION</scope>
    <source>
        <tissue evidence="10">Leaf</tissue>
    </source>
</reference>
<evidence type="ECO:0000256" key="2">
    <source>
        <dbReference type="ARBA" id="ARBA00007647"/>
    </source>
</evidence>
<keyword evidence="5 8" id="KW-0812">Transmembrane</keyword>
<name>A0A9R0IY15_SPIOL</name>
<gene>
    <name evidence="10" type="primary">LOC110796297</name>
</gene>
<evidence type="ECO:0000256" key="8">
    <source>
        <dbReference type="RuleBase" id="RU366017"/>
    </source>
</evidence>
<evidence type="ECO:0000256" key="6">
    <source>
        <dbReference type="ARBA" id="ARBA00022989"/>
    </source>
</evidence>
<evidence type="ECO:0000313" key="10">
    <source>
        <dbReference type="RefSeq" id="XP_021857043.2"/>
    </source>
</evidence>
<dbReference type="GO" id="GO:0005737">
    <property type="term" value="C:cytoplasm"/>
    <property type="evidence" value="ECO:0000318"/>
    <property type="project" value="GO_Central"/>
</dbReference>
<comment type="similarity">
    <text evidence="2 8">Belongs to the glycosyltransferase 92 family.</text>
</comment>
<organism evidence="9 10">
    <name type="scientific">Spinacia oleracea</name>
    <name type="common">Spinach</name>
    <dbReference type="NCBI Taxonomy" id="3562"/>
    <lineage>
        <taxon>Eukaryota</taxon>
        <taxon>Viridiplantae</taxon>
        <taxon>Streptophyta</taxon>
        <taxon>Embryophyta</taxon>
        <taxon>Tracheophyta</taxon>
        <taxon>Spermatophyta</taxon>
        <taxon>Magnoliopsida</taxon>
        <taxon>eudicotyledons</taxon>
        <taxon>Gunneridae</taxon>
        <taxon>Pentapetalae</taxon>
        <taxon>Caryophyllales</taxon>
        <taxon>Chenopodiaceae</taxon>
        <taxon>Chenopodioideae</taxon>
        <taxon>Anserineae</taxon>
        <taxon>Spinacia</taxon>
    </lineage>
</organism>
<reference evidence="9" key="1">
    <citation type="journal article" date="2021" name="Nat. Commun.">
        <title>Genomic analyses provide insights into spinach domestication and the genetic basis of agronomic traits.</title>
        <authorList>
            <person name="Cai X."/>
            <person name="Sun X."/>
            <person name="Xu C."/>
            <person name="Sun H."/>
            <person name="Wang X."/>
            <person name="Ge C."/>
            <person name="Zhang Z."/>
            <person name="Wang Q."/>
            <person name="Fei Z."/>
            <person name="Jiao C."/>
            <person name="Wang Q."/>
        </authorList>
    </citation>
    <scope>NUCLEOTIDE SEQUENCE [LARGE SCALE GENOMIC DNA]</scope>
    <source>
        <strain evidence="9">cv. Varoflay</strain>
    </source>
</reference>
<dbReference type="KEGG" id="soe:110796297"/>
<dbReference type="InterPro" id="IPR008166">
    <property type="entry name" value="Glyco_transf_92"/>
</dbReference>
<keyword evidence="9" id="KW-1185">Reference proteome</keyword>
<dbReference type="GO" id="GO:0016757">
    <property type="term" value="F:glycosyltransferase activity"/>
    <property type="evidence" value="ECO:0000318"/>
    <property type="project" value="GO_Central"/>
</dbReference>
<comment type="subcellular location">
    <subcellularLocation>
        <location evidence="1">Membrane</location>
        <topology evidence="1">Single-pass membrane protein</topology>
    </subcellularLocation>
</comment>
<keyword evidence="4 8" id="KW-0808">Transferase</keyword>
<sequence length="482" mass="55110">MLRYNCATELKLIFTVLLLFGSVATLLPFLPTRFSPFPTTNVTSCLTTSISPSTTTTTTPPPLPQQLSDQVLNNGVIKRSFYPIGTAAYNFVFMSAYRGSPNTFSVIGLSSKPLHDYGHPTYTCEYQSNNSNKNNGSHFVVVPGYKIPIQDFGYARMYIIVVVNCTFPTETDSITGGRLLLHASTDGGDSTDTIIALTEPPNSWHPSQFNSTPKYDYLYCGSSLFGNLSPQRIREWIAYHVRLFGKKSHFVFHDAGGIHPEVFEVLNPWIELGFVTVHDIMDQEQFDTFYHNQILVLNDCLHRHRFVTKWMFFFDVDEYIYLPGDSNSNLNSSLDSIMELLNDYTLFNFEQVTMSDRLCLAEDAGTFQEKWGFEKLVYKNMKEMRRDQKYAIQPRYVYATGVHRSENFDGKSTWLSGEMMKYFHYHGTVAERREPCRQLLQGNSTTIENTPFVLDTTMRSMAPLIKKFELETIGSRLQSTML</sequence>
<dbReference type="Pfam" id="PF01697">
    <property type="entry name" value="Glyco_transf_92"/>
    <property type="match status" value="1"/>
</dbReference>
<dbReference type="RefSeq" id="XP_021857043.2">
    <property type="nucleotide sequence ID" value="XM_022001351.2"/>
</dbReference>
<dbReference type="Proteomes" id="UP000813463">
    <property type="component" value="Chromosome 1"/>
</dbReference>
<evidence type="ECO:0000313" key="9">
    <source>
        <dbReference type="Proteomes" id="UP000813463"/>
    </source>
</evidence>
<dbReference type="GO" id="GO:0016020">
    <property type="term" value="C:membrane"/>
    <property type="evidence" value="ECO:0007669"/>
    <property type="project" value="UniProtKB-SubCell"/>
</dbReference>
<dbReference type="EC" id="2.4.1.-" evidence="8"/>
<dbReference type="GeneID" id="110796297"/>
<feature type="transmembrane region" description="Helical" evidence="8">
    <location>
        <begin position="12"/>
        <end position="30"/>
    </location>
</feature>
<dbReference type="PANTHER" id="PTHR21461:SF12">
    <property type="entry name" value="GALACTAN BETA-1,4-GALACTOSYLTRANSFERASE GALS2"/>
    <property type="match status" value="1"/>
</dbReference>
<keyword evidence="3 8" id="KW-0328">Glycosyltransferase</keyword>
<accession>A0A9R0IY15</accession>
<proteinExistence type="inferred from homology"/>
<keyword evidence="6 8" id="KW-1133">Transmembrane helix</keyword>
<evidence type="ECO:0000256" key="5">
    <source>
        <dbReference type="ARBA" id="ARBA00022692"/>
    </source>
</evidence>
<dbReference type="PANTHER" id="PTHR21461">
    <property type="entry name" value="GLYCOSYLTRANSFERASE FAMILY 92 PROTEIN"/>
    <property type="match status" value="1"/>
</dbReference>
<keyword evidence="7 8" id="KW-0472">Membrane</keyword>
<evidence type="ECO:0000256" key="7">
    <source>
        <dbReference type="ARBA" id="ARBA00023136"/>
    </source>
</evidence>
<evidence type="ECO:0000256" key="4">
    <source>
        <dbReference type="ARBA" id="ARBA00022679"/>
    </source>
</evidence>
<protein>
    <recommendedName>
        <fullName evidence="8">Glycosyltransferase family 92 protein</fullName>
        <ecNumber evidence="8">2.4.1.-</ecNumber>
    </recommendedName>
</protein>